<gene>
    <name evidence="2" type="ORF">AAME72_12535</name>
</gene>
<proteinExistence type="predicted"/>
<dbReference type="PANTHER" id="PTHR33993">
    <property type="entry name" value="GLYOXALASE-RELATED"/>
    <property type="match status" value="1"/>
</dbReference>
<organism evidence="2">
    <name type="scientific">Leifsonia sp. NPDC080035</name>
    <dbReference type="NCBI Taxonomy" id="3143936"/>
    <lineage>
        <taxon>Bacteria</taxon>
        <taxon>Bacillati</taxon>
        <taxon>Actinomycetota</taxon>
        <taxon>Actinomycetes</taxon>
        <taxon>Micrococcales</taxon>
        <taxon>Microbacteriaceae</taxon>
        <taxon>Leifsonia</taxon>
    </lineage>
</organism>
<dbReference type="InterPro" id="IPR052164">
    <property type="entry name" value="Anthracycline_SecMetBiosynth"/>
</dbReference>
<dbReference type="PROSITE" id="PS51819">
    <property type="entry name" value="VOC"/>
    <property type="match status" value="2"/>
</dbReference>
<evidence type="ECO:0000313" key="2">
    <source>
        <dbReference type="EMBL" id="XBM46909.1"/>
    </source>
</evidence>
<dbReference type="AlphaFoldDB" id="A0AAU7GAD2"/>
<dbReference type="Pfam" id="PF18029">
    <property type="entry name" value="Glyoxalase_6"/>
    <property type="match status" value="1"/>
</dbReference>
<feature type="domain" description="VOC" evidence="1">
    <location>
        <begin position="138"/>
        <end position="254"/>
    </location>
</feature>
<reference evidence="2" key="1">
    <citation type="submission" date="2024-05" db="EMBL/GenBank/DDBJ databases">
        <title>The Natural Products Discovery Center: Release of the First 8490 Sequenced Strains for Exploring Actinobacteria Biosynthetic Diversity.</title>
        <authorList>
            <person name="Kalkreuter E."/>
            <person name="Kautsar S.A."/>
            <person name="Yang D."/>
            <person name="Bader C.D."/>
            <person name="Teijaro C.N."/>
            <person name="Fluegel L."/>
            <person name="Davis C.M."/>
            <person name="Simpson J.R."/>
            <person name="Lauterbach L."/>
            <person name="Steele A.D."/>
            <person name="Gui C."/>
            <person name="Meng S."/>
            <person name="Li G."/>
            <person name="Viehrig K."/>
            <person name="Ye F."/>
            <person name="Su P."/>
            <person name="Kiefer A.F."/>
            <person name="Nichols A."/>
            <person name="Cepeda A.J."/>
            <person name="Yan W."/>
            <person name="Fan B."/>
            <person name="Jiang Y."/>
            <person name="Adhikari A."/>
            <person name="Zheng C.-J."/>
            <person name="Schuster L."/>
            <person name="Cowan T.M."/>
            <person name="Smanski M.J."/>
            <person name="Chevrette M.G."/>
            <person name="de Carvalho L.P.S."/>
            <person name="Shen B."/>
        </authorList>
    </citation>
    <scope>NUCLEOTIDE SEQUENCE</scope>
    <source>
        <strain evidence="2">NPDC080035</strain>
    </source>
</reference>
<name>A0AAU7GAD2_9MICO</name>
<dbReference type="SUPFAM" id="SSF54593">
    <property type="entry name" value="Glyoxalase/Bleomycin resistance protein/Dihydroxybiphenyl dioxygenase"/>
    <property type="match status" value="2"/>
</dbReference>
<protein>
    <submittedName>
        <fullName evidence="2">VOC family protein</fullName>
    </submittedName>
</protein>
<dbReference type="InterPro" id="IPR004360">
    <property type="entry name" value="Glyas_Fos-R_dOase_dom"/>
</dbReference>
<dbReference type="EMBL" id="CP157390">
    <property type="protein sequence ID" value="XBM46909.1"/>
    <property type="molecule type" value="Genomic_DNA"/>
</dbReference>
<dbReference type="Gene3D" id="3.10.180.10">
    <property type="entry name" value="2,3-Dihydroxybiphenyl 1,2-Dioxygenase, domain 1"/>
    <property type="match status" value="2"/>
</dbReference>
<dbReference type="RefSeq" id="WP_348786887.1">
    <property type="nucleotide sequence ID" value="NZ_CP157390.1"/>
</dbReference>
<dbReference type="InterPro" id="IPR041581">
    <property type="entry name" value="Glyoxalase_6"/>
</dbReference>
<sequence length="260" mass="27796">MTVITSHRLGEPCWVDYAASDLPRAQEFYSALFGWNADVSGEEYGGYVTFSRDGHLVAGLGAAMEGQQPNAWLTYLLVEDAASAERDALAAGAQALAPTMTVGDQGRLAVVADPGGAVVGLWEPLQHRGSELVAEVGGLAWHELYALDFRAQVDFYTRVFGWRTQVLGDTADFRYSTFGDPDSPAGGVFDARGMLPEGVPSHWVVYFGVQDAAAASQRVVELGGTVVRDPWDSEFGRFAQVTDPLGGLFFLHEVGSGSAA</sequence>
<accession>A0AAU7GAD2</accession>
<dbReference type="CDD" id="cd07247">
    <property type="entry name" value="SgaA_N_like"/>
    <property type="match status" value="2"/>
</dbReference>
<dbReference type="InterPro" id="IPR029068">
    <property type="entry name" value="Glyas_Bleomycin-R_OHBP_Dase"/>
</dbReference>
<dbReference type="InterPro" id="IPR037523">
    <property type="entry name" value="VOC_core"/>
</dbReference>
<feature type="domain" description="VOC" evidence="1">
    <location>
        <begin position="11"/>
        <end position="124"/>
    </location>
</feature>
<dbReference type="PANTHER" id="PTHR33993:SF10">
    <property type="entry name" value="CONSERVED PROTEIN"/>
    <property type="match status" value="1"/>
</dbReference>
<dbReference type="Pfam" id="PF00903">
    <property type="entry name" value="Glyoxalase"/>
    <property type="match status" value="1"/>
</dbReference>
<evidence type="ECO:0000259" key="1">
    <source>
        <dbReference type="PROSITE" id="PS51819"/>
    </source>
</evidence>